<keyword evidence="1" id="KW-1133">Transmembrane helix</keyword>
<reference evidence="2" key="1">
    <citation type="journal article" date="2019" name="MBio">
        <title>Virus Genomes from Deep Sea Sediments Expand the Ocean Megavirome and Support Independent Origins of Viral Gigantism.</title>
        <authorList>
            <person name="Backstrom D."/>
            <person name="Yutin N."/>
            <person name="Jorgensen S.L."/>
            <person name="Dharamshi J."/>
            <person name="Homa F."/>
            <person name="Zaremba-Niedwiedzka K."/>
            <person name="Spang A."/>
            <person name="Wolf Y.I."/>
            <person name="Koonin E.V."/>
            <person name="Ettema T.J."/>
        </authorList>
    </citation>
    <scope>NUCLEOTIDE SEQUENCE</scope>
</reference>
<evidence type="ECO:0000256" key="1">
    <source>
        <dbReference type="SAM" id="Phobius"/>
    </source>
</evidence>
<accession>A0A481YU29</accession>
<gene>
    <name evidence="2" type="ORF">LCMAC103_00370</name>
</gene>
<evidence type="ECO:0000313" key="2">
    <source>
        <dbReference type="EMBL" id="QBK86708.1"/>
    </source>
</evidence>
<proteinExistence type="predicted"/>
<dbReference type="EMBL" id="MK500335">
    <property type="protein sequence ID" value="QBK86708.1"/>
    <property type="molecule type" value="Genomic_DNA"/>
</dbReference>
<protein>
    <recommendedName>
        <fullName evidence="3">Transmembrane protein</fullName>
    </recommendedName>
</protein>
<feature type="transmembrane region" description="Helical" evidence="1">
    <location>
        <begin position="70"/>
        <end position="91"/>
    </location>
</feature>
<sequence length="155" mass="17434">MATRLWDLASKKTVLFLAVLVAILAAAVIAIFAIDRAKTDRSRDVARLRLDPDASVAVPNPNLESARNTLVILASAIGVVVFLVVVLPFAWEGLDAVFTNWRDKSAVERLKKRYSREKSSRERTREEKNILAKTHESMKHLLENVQMSPYAYRGD</sequence>
<name>A0A481YU29_9VIRU</name>
<evidence type="ECO:0008006" key="3">
    <source>
        <dbReference type="Google" id="ProtNLM"/>
    </source>
</evidence>
<keyword evidence="1" id="KW-0812">Transmembrane</keyword>
<keyword evidence="1" id="KW-0472">Membrane</keyword>
<organism evidence="2">
    <name type="scientific">Marseillevirus LCMAC103</name>
    <dbReference type="NCBI Taxonomy" id="2506604"/>
    <lineage>
        <taxon>Viruses</taxon>
        <taxon>Varidnaviria</taxon>
        <taxon>Bamfordvirae</taxon>
        <taxon>Nucleocytoviricota</taxon>
        <taxon>Megaviricetes</taxon>
        <taxon>Pimascovirales</taxon>
        <taxon>Pimascovirales incertae sedis</taxon>
        <taxon>Marseilleviridae</taxon>
    </lineage>
</organism>
<feature type="transmembrane region" description="Helical" evidence="1">
    <location>
        <begin position="14"/>
        <end position="34"/>
    </location>
</feature>